<evidence type="ECO:0000313" key="3">
    <source>
        <dbReference type="Proteomes" id="UP001501072"/>
    </source>
</evidence>
<organism evidence="2 3">
    <name type="scientific">Streptomyces thermogriseus</name>
    <dbReference type="NCBI Taxonomy" id="75292"/>
    <lineage>
        <taxon>Bacteria</taxon>
        <taxon>Bacillati</taxon>
        <taxon>Actinomycetota</taxon>
        <taxon>Actinomycetes</taxon>
        <taxon>Kitasatosporales</taxon>
        <taxon>Streptomycetaceae</taxon>
        <taxon>Streptomyces</taxon>
    </lineage>
</organism>
<feature type="compositionally biased region" description="Low complexity" evidence="1">
    <location>
        <begin position="45"/>
        <end position="55"/>
    </location>
</feature>
<feature type="compositionally biased region" description="Polar residues" evidence="1">
    <location>
        <begin position="90"/>
        <end position="100"/>
    </location>
</feature>
<keyword evidence="3" id="KW-1185">Reference proteome</keyword>
<evidence type="ECO:0000256" key="1">
    <source>
        <dbReference type="SAM" id="MobiDB-lite"/>
    </source>
</evidence>
<name>A0ABN1SYK4_9ACTN</name>
<comment type="caution">
    <text evidence="2">The sequence shown here is derived from an EMBL/GenBank/DDBJ whole genome shotgun (WGS) entry which is preliminary data.</text>
</comment>
<gene>
    <name evidence="2" type="ORF">GCM10009564_23720</name>
</gene>
<proteinExistence type="predicted"/>
<accession>A0ABN1SYK4</accession>
<dbReference type="EMBL" id="BAAAHU010000020">
    <property type="protein sequence ID" value="GAA1009180.1"/>
    <property type="molecule type" value="Genomic_DNA"/>
</dbReference>
<feature type="region of interest" description="Disordered" evidence="1">
    <location>
        <begin position="18"/>
        <end position="100"/>
    </location>
</feature>
<dbReference type="Proteomes" id="UP001501072">
    <property type="component" value="Unassembled WGS sequence"/>
</dbReference>
<evidence type="ECO:0000313" key="2">
    <source>
        <dbReference type="EMBL" id="GAA1009180.1"/>
    </source>
</evidence>
<protein>
    <submittedName>
        <fullName evidence="2">Uncharacterized protein</fullName>
    </submittedName>
</protein>
<reference evidence="2 3" key="1">
    <citation type="journal article" date="2019" name="Int. J. Syst. Evol. Microbiol.">
        <title>The Global Catalogue of Microorganisms (GCM) 10K type strain sequencing project: providing services to taxonomists for standard genome sequencing and annotation.</title>
        <authorList>
            <consortium name="The Broad Institute Genomics Platform"/>
            <consortium name="The Broad Institute Genome Sequencing Center for Infectious Disease"/>
            <person name="Wu L."/>
            <person name="Ma J."/>
        </authorList>
    </citation>
    <scope>NUCLEOTIDE SEQUENCE [LARGE SCALE GENOMIC DNA]</scope>
    <source>
        <strain evidence="2 3">JCM 11269</strain>
    </source>
</reference>
<sequence>MAALGVGQLYLVPDLERPAAAGGTGRFGHATSLPAPNRPPDHAEAAGPGAPPGSRRGPGGTARRSRTGPGALPGAPQEEAEGRAMALTKACSTSAAESTP</sequence>